<dbReference type="InterPro" id="IPR009688">
    <property type="entry name" value="FAM210A/B-like_dom"/>
</dbReference>
<dbReference type="PANTHER" id="PTHR21377:SF0">
    <property type="entry name" value="PROTEIN FAM210B, MITOCHONDRIAL"/>
    <property type="match status" value="1"/>
</dbReference>
<dbReference type="GO" id="GO:0005739">
    <property type="term" value="C:mitochondrion"/>
    <property type="evidence" value="ECO:0007669"/>
    <property type="project" value="TreeGrafter"/>
</dbReference>
<gene>
    <name evidence="3" type="ORF">FA10DRAFT_223224</name>
</gene>
<dbReference type="Pfam" id="PF06916">
    <property type="entry name" value="FAM210A-B_dom"/>
    <property type="match status" value="1"/>
</dbReference>
<evidence type="ECO:0000256" key="1">
    <source>
        <dbReference type="SAM" id="Phobius"/>
    </source>
</evidence>
<dbReference type="OrthoDB" id="426386at2759"/>
<name>A0A316YIM5_9BASI</name>
<feature type="domain" description="DUF1279" evidence="2">
    <location>
        <begin position="9"/>
        <end position="109"/>
    </location>
</feature>
<dbReference type="RefSeq" id="XP_025375882.1">
    <property type="nucleotide sequence ID" value="XM_025518575.1"/>
</dbReference>
<evidence type="ECO:0000259" key="2">
    <source>
        <dbReference type="Pfam" id="PF06916"/>
    </source>
</evidence>
<sequence length="121" mass="13774">PPNSGIRARLRFLMRRYGWWALAVYMLASVFDFSLAFASIHLLGADHIRELEEKVREKVGMGKREMEDEEAAKMGAGSGTLWTEAVLAYTIHKTLLMPLRLGITAAFTPRFVKWMVKMGWA</sequence>
<dbReference type="InParanoid" id="A0A316YIM5"/>
<dbReference type="STRING" id="215250.A0A316YIM5"/>
<keyword evidence="1" id="KW-1133">Transmembrane helix</keyword>
<keyword evidence="1" id="KW-0472">Membrane</keyword>
<evidence type="ECO:0000313" key="3">
    <source>
        <dbReference type="EMBL" id="PWN88684.1"/>
    </source>
</evidence>
<keyword evidence="1" id="KW-0812">Transmembrane</keyword>
<evidence type="ECO:0000313" key="4">
    <source>
        <dbReference type="Proteomes" id="UP000245768"/>
    </source>
</evidence>
<dbReference type="Proteomes" id="UP000245768">
    <property type="component" value="Unassembled WGS sequence"/>
</dbReference>
<dbReference type="InterPro" id="IPR045866">
    <property type="entry name" value="FAM210A/B-like"/>
</dbReference>
<protein>
    <recommendedName>
        <fullName evidence="2">DUF1279 domain-containing protein</fullName>
    </recommendedName>
</protein>
<dbReference type="EMBL" id="KZ819638">
    <property type="protein sequence ID" value="PWN88684.1"/>
    <property type="molecule type" value="Genomic_DNA"/>
</dbReference>
<dbReference type="FunCoup" id="A0A316YIM5">
    <property type="interactions" value="151"/>
</dbReference>
<dbReference type="AlphaFoldDB" id="A0A316YIM5"/>
<organism evidence="3 4">
    <name type="scientific">Acaromyces ingoldii</name>
    <dbReference type="NCBI Taxonomy" id="215250"/>
    <lineage>
        <taxon>Eukaryota</taxon>
        <taxon>Fungi</taxon>
        <taxon>Dikarya</taxon>
        <taxon>Basidiomycota</taxon>
        <taxon>Ustilaginomycotina</taxon>
        <taxon>Exobasidiomycetes</taxon>
        <taxon>Exobasidiales</taxon>
        <taxon>Cryptobasidiaceae</taxon>
        <taxon>Acaromyces</taxon>
    </lineage>
</organism>
<dbReference type="PANTHER" id="PTHR21377">
    <property type="entry name" value="PROTEIN FAM210B, MITOCHONDRIAL"/>
    <property type="match status" value="1"/>
</dbReference>
<keyword evidence="4" id="KW-1185">Reference proteome</keyword>
<proteinExistence type="predicted"/>
<feature type="non-terminal residue" evidence="3">
    <location>
        <position position="1"/>
    </location>
</feature>
<feature type="non-terminal residue" evidence="3">
    <location>
        <position position="121"/>
    </location>
</feature>
<feature type="transmembrane region" description="Helical" evidence="1">
    <location>
        <begin position="20"/>
        <end position="44"/>
    </location>
</feature>
<dbReference type="GeneID" id="37040491"/>
<reference evidence="3 4" key="1">
    <citation type="journal article" date="2018" name="Mol. Biol. Evol.">
        <title>Broad Genomic Sampling Reveals a Smut Pathogenic Ancestry of the Fungal Clade Ustilaginomycotina.</title>
        <authorList>
            <person name="Kijpornyongpan T."/>
            <person name="Mondo S.J."/>
            <person name="Barry K."/>
            <person name="Sandor L."/>
            <person name="Lee J."/>
            <person name="Lipzen A."/>
            <person name="Pangilinan J."/>
            <person name="LaButti K."/>
            <person name="Hainaut M."/>
            <person name="Henrissat B."/>
            <person name="Grigoriev I.V."/>
            <person name="Spatafora J.W."/>
            <person name="Aime M.C."/>
        </authorList>
    </citation>
    <scope>NUCLEOTIDE SEQUENCE [LARGE SCALE GENOMIC DNA]</scope>
    <source>
        <strain evidence="3 4">MCA 4198</strain>
    </source>
</reference>
<accession>A0A316YIM5</accession>